<accession>A0A8J6PJ34</accession>
<reference evidence="11" key="1">
    <citation type="submission" date="2020-09" db="EMBL/GenBank/DDBJ databases">
        <title>Taishania pollutisoli gen. nov., sp. nov., Isolated from Tetrabromobisphenol A-Contaminated Soil.</title>
        <authorList>
            <person name="Chen Q."/>
        </authorList>
    </citation>
    <scope>NUCLEOTIDE SEQUENCE</scope>
    <source>
        <strain evidence="11">CZZ-1</strain>
    </source>
</reference>
<dbReference type="Gene3D" id="3.10.20.310">
    <property type="entry name" value="membrane protein fhac"/>
    <property type="match status" value="5"/>
</dbReference>
<gene>
    <name evidence="11" type="primary">bamA</name>
    <name evidence="11" type="ORF">H9Y05_08665</name>
</gene>
<proteinExistence type="predicted"/>
<organism evidence="11 12">
    <name type="scientific">Taishania pollutisoli</name>
    <dbReference type="NCBI Taxonomy" id="2766479"/>
    <lineage>
        <taxon>Bacteria</taxon>
        <taxon>Pseudomonadati</taxon>
        <taxon>Bacteroidota</taxon>
        <taxon>Flavobacteriia</taxon>
        <taxon>Flavobacteriales</taxon>
        <taxon>Crocinitomicaceae</taxon>
        <taxon>Taishania</taxon>
    </lineage>
</organism>
<evidence type="ECO:0000256" key="4">
    <source>
        <dbReference type="ARBA" id="ARBA00022729"/>
    </source>
</evidence>
<evidence type="ECO:0000256" key="6">
    <source>
        <dbReference type="ARBA" id="ARBA00023136"/>
    </source>
</evidence>
<feature type="chain" id="PRO_5035190457" description="Outer membrane protein assembly factor BamA" evidence="9">
    <location>
        <begin position="22"/>
        <end position="877"/>
    </location>
</feature>
<comment type="subcellular location">
    <subcellularLocation>
        <location evidence="1">Membrane</location>
    </subcellularLocation>
</comment>
<evidence type="ECO:0000259" key="10">
    <source>
        <dbReference type="PROSITE" id="PS51779"/>
    </source>
</evidence>
<evidence type="ECO:0000256" key="7">
    <source>
        <dbReference type="ARBA" id="ARBA00023237"/>
    </source>
</evidence>
<dbReference type="PROSITE" id="PS51779">
    <property type="entry name" value="POTRA"/>
    <property type="match status" value="1"/>
</dbReference>
<dbReference type="GO" id="GO:0071709">
    <property type="term" value="P:membrane assembly"/>
    <property type="evidence" value="ECO:0007669"/>
    <property type="project" value="InterPro"/>
</dbReference>
<dbReference type="Pfam" id="PF01103">
    <property type="entry name" value="Omp85"/>
    <property type="match status" value="1"/>
</dbReference>
<dbReference type="PANTHER" id="PTHR12815:SF47">
    <property type="entry name" value="TRANSLOCATION AND ASSEMBLY MODULE SUBUNIT TAMA"/>
    <property type="match status" value="1"/>
</dbReference>
<keyword evidence="5" id="KW-0677">Repeat</keyword>
<protein>
    <recommendedName>
        <fullName evidence="8">Outer membrane protein assembly factor BamA</fullName>
    </recommendedName>
</protein>
<evidence type="ECO:0000313" key="12">
    <source>
        <dbReference type="Proteomes" id="UP000652681"/>
    </source>
</evidence>
<dbReference type="Pfam" id="PF07244">
    <property type="entry name" value="POTRA"/>
    <property type="match status" value="3"/>
</dbReference>
<feature type="signal peptide" evidence="9">
    <location>
        <begin position="1"/>
        <end position="21"/>
    </location>
</feature>
<evidence type="ECO:0000256" key="5">
    <source>
        <dbReference type="ARBA" id="ARBA00022737"/>
    </source>
</evidence>
<evidence type="ECO:0000256" key="8">
    <source>
        <dbReference type="NCBIfam" id="TIGR03303"/>
    </source>
</evidence>
<dbReference type="AlphaFoldDB" id="A0A8J6PJ34"/>
<dbReference type="Proteomes" id="UP000652681">
    <property type="component" value="Unassembled WGS sequence"/>
</dbReference>
<dbReference type="InterPro" id="IPR010827">
    <property type="entry name" value="BamA/TamA_POTRA"/>
</dbReference>
<dbReference type="EMBL" id="JACVEL010000004">
    <property type="protein sequence ID" value="MBC9812539.1"/>
    <property type="molecule type" value="Genomic_DNA"/>
</dbReference>
<dbReference type="InterPro" id="IPR000184">
    <property type="entry name" value="Bac_surfAg_D15"/>
</dbReference>
<keyword evidence="6" id="KW-0472">Membrane</keyword>
<keyword evidence="3" id="KW-0812">Transmembrane</keyword>
<dbReference type="InterPro" id="IPR039910">
    <property type="entry name" value="D15-like"/>
</dbReference>
<dbReference type="Gene3D" id="2.40.160.50">
    <property type="entry name" value="membrane protein fhac: a member of the omp85/tpsb transporter family"/>
    <property type="match status" value="1"/>
</dbReference>
<dbReference type="PANTHER" id="PTHR12815">
    <property type="entry name" value="SORTING AND ASSEMBLY MACHINERY SAMM50 PROTEIN FAMILY MEMBER"/>
    <property type="match status" value="1"/>
</dbReference>
<evidence type="ECO:0000256" key="2">
    <source>
        <dbReference type="ARBA" id="ARBA00022452"/>
    </source>
</evidence>
<dbReference type="RefSeq" id="WP_163489922.1">
    <property type="nucleotide sequence ID" value="NZ_JACVEL010000004.1"/>
</dbReference>
<keyword evidence="2" id="KW-1134">Transmembrane beta strand</keyword>
<dbReference type="PIRSF" id="PIRSF006076">
    <property type="entry name" value="OM_assembly_OMP85"/>
    <property type="match status" value="1"/>
</dbReference>
<feature type="domain" description="POTRA" evidence="10">
    <location>
        <begin position="396"/>
        <end position="471"/>
    </location>
</feature>
<evidence type="ECO:0000256" key="1">
    <source>
        <dbReference type="ARBA" id="ARBA00004370"/>
    </source>
</evidence>
<dbReference type="InterPro" id="IPR023707">
    <property type="entry name" value="OM_assembly_BamA"/>
</dbReference>
<dbReference type="GO" id="GO:0009279">
    <property type="term" value="C:cell outer membrane"/>
    <property type="evidence" value="ECO:0007669"/>
    <property type="project" value="UniProtKB-UniRule"/>
</dbReference>
<evidence type="ECO:0000313" key="11">
    <source>
        <dbReference type="EMBL" id="MBC9812539.1"/>
    </source>
</evidence>
<keyword evidence="4 9" id="KW-0732">Signal</keyword>
<name>A0A8J6PJ34_9FLAO</name>
<comment type="caution">
    <text evidence="11">The sequence shown here is derived from an EMBL/GenBank/DDBJ whole genome shotgun (WGS) entry which is preliminary data.</text>
</comment>
<keyword evidence="12" id="KW-1185">Reference proteome</keyword>
<keyword evidence="7" id="KW-0998">Cell outer membrane</keyword>
<sequence length="877" mass="98925">MKLTQWLFFLVLLATTSVVRAQEDSLKIVAEEDTLSLPEATKPNSQISIGGGIELDYANPVEYTIGPINIEGAEGYDPNAIRLVAGLRQGQKITIPGQQISDAISNLWKEGLFSDVQIFADKEIAGVIYLTIQVAPRPKLSKYRFTGINKRQADKIREQIELFTGKTISENLVYKTKAKIIGYFREEGYSAAKVNIKRIPDEIMMNSEVFLIECDRGKKVKIKKINIIGNESVKSGKLRRAMKDTKQMAIWRIFKSSKFTESAYSRDKIAMLNKFNAVGLRDAKIVKDSVYMVNDKHLMIDITIDEGEKYYFGDITWIGNTKFRSTYLDTILGIKPGDIYNKQLLEERLRMSQDGRDISSLYMDRGYLFFDVTPVETDFTDNRISYEIRIREGKEARVGTIFIRGNTKTNDHVILREIRTRPGDLFSRNDIIRTQRELAQLGYFNEQAFQVNPMPDPQKGTVDIEYVVEEKSSDQIELSGGYGGRNLVTDRPMVIGTLGLTFNNFSVRKLFTGGAWSPLPSGDGQRLSLRGQTNGKYFQAYNFSFTEPWLGGKKPNSLTVYMSHTLLGNGYLKRNAKYEGISITGAGVVMGRRKKWPDDYFSESFELSYQYYDVNNYGSLFPDLPVGYSNDISFKYTIQRSSVSSPIYPQSGSVITLSGKTTLPYSTWEGIDDYSSISSQDRFKYLEYYKIKFGAEWYFPLSKDQKLVLKTRVGMGYMGAYNSSKGISPFERYYLGGSGITGMNQIGGREVIALRGYDDNMLSSSAGDPIATKYTMELRYPISLNPSATFFVLAFAEAGNSYPSFKRFNPLDVKRSVGAGVRIFLPMFGMLGIDYGFGFDKLSPWASGYNGNSDTSIQQKGYFGKLTFTIGMNLGEL</sequence>
<evidence type="ECO:0000256" key="9">
    <source>
        <dbReference type="SAM" id="SignalP"/>
    </source>
</evidence>
<evidence type="ECO:0000256" key="3">
    <source>
        <dbReference type="ARBA" id="ARBA00022692"/>
    </source>
</evidence>
<dbReference type="InterPro" id="IPR034746">
    <property type="entry name" value="POTRA"/>
</dbReference>
<dbReference type="NCBIfam" id="TIGR03303">
    <property type="entry name" value="OM_YaeT"/>
    <property type="match status" value="1"/>
</dbReference>